<evidence type="ECO:0000313" key="2">
    <source>
        <dbReference type="EMBL" id="GAA5414700.1"/>
    </source>
</evidence>
<sequence>MKSWKEFFINYYESNEDYYLNNEWDKCYLLKTHTDKQLLNYIKQQIDDSRVYYRRLVKARANCLYALVLTLFSVAIGSVLVSDNNNFGFFFIALGCLIFVLAPFFYILYLILLSKQLFLKNDVQDINVLLNKILAVTDQIPPTQLASPLVSFWKMKNTFQFNQQINSLFFIINSCDY</sequence>
<keyword evidence="3" id="KW-1185">Reference proteome</keyword>
<proteinExistence type="predicted"/>
<name>A0ABP9U5T7_9BACT</name>
<keyword evidence="1" id="KW-1133">Transmembrane helix</keyword>
<evidence type="ECO:0000313" key="3">
    <source>
        <dbReference type="Proteomes" id="UP001449582"/>
    </source>
</evidence>
<dbReference type="RefSeq" id="WP_353289861.1">
    <property type="nucleotide sequence ID" value="NZ_BAABQM010000002.1"/>
</dbReference>
<dbReference type="EMBL" id="BAABQM010000002">
    <property type="protein sequence ID" value="GAA5414700.1"/>
    <property type="molecule type" value="Genomic_DNA"/>
</dbReference>
<organism evidence="2 3">
    <name type="scientific">Ureaplasma ceti</name>
    <dbReference type="NCBI Taxonomy" id="3119530"/>
    <lineage>
        <taxon>Bacteria</taxon>
        <taxon>Bacillati</taxon>
        <taxon>Mycoplasmatota</taxon>
        <taxon>Mycoplasmoidales</taxon>
        <taxon>Mycoplasmoidaceae</taxon>
        <taxon>Ureaplasma</taxon>
    </lineage>
</organism>
<accession>A0ABP9U5T7</accession>
<protein>
    <submittedName>
        <fullName evidence="2">Uncharacterized protein</fullName>
    </submittedName>
</protein>
<dbReference type="Proteomes" id="UP001449582">
    <property type="component" value="Unassembled WGS sequence"/>
</dbReference>
<reference evidence="2" key="1">
    <citation type="submission" date="2024-02" db="EMBL/GenBank/DDBJ databases">
        <title>Draft genome sequence of new strains in genus Ureaplasma.</title>
        <authorList>
            <person name="Nakajima Y."/>
            <person name="Segawa T."/>
        </authorList>
    </citation>
    <scope>NUCLEOTIDE SEQUENCE [LARGE SCALE GENOMIC DNA]</scope>
    <source>
        <strain evidence="2">OM1</strain>
    </source>
</reference>
<keyword evidence="1" id="KW-0472">Membrane</keyword>
<feature type="transmembrane region" description="Helical" evidence="1">
    <location>
        <begin position="63"/>
        <end position="81"/>
    </location>
</feature>
<gene>
    <name evidence="2" type="ORF">UREOM_4110</name>
</gene>
<evidence type="ECO:0000256" key="1">
    <source>
        <dbReference type="SAM" id="Phobius"/>
    </source>
</evidence>
<feature type="transmembrane region" description="Helical" evidence="1">
    <location>
        <begin position="87"/>
        <end position="112"/>
    </location>
</feature>
<comment type="caution">
    <text evidence="2">The sequence shown here is derived from an EMBL/GenBank/DDBJ whole genome shotgun (WGS) entry which is preliminary data.</text>
</comment>
<keyword evidence="1" id="KW-0812">Transmembrane</keyword>